<evidence type="ECO:0000313" key="3">
    <source>
        <dbReference type="Proteomes" id="UP000224634"/>
    </source>
</evidence>
<protein>
    <submittedName>
        <fullName evidence="2">Uncharacterized protein</fullName>
    </submittedName>
</protein>
<accession>A0A2B7Z087</accession>
<name>A0A2B7Z087_POLH7</name>
<keyword evidence="3" id="KW-1185">Reference proteome</keyword>
<dbReference type="AlphaFoldDB" id="A0A2B7Z087"/>
<organism evidence="2 3">
    <name type="scientific">Polytolypa hystricis (strain UAMH7299)</name>
    <dbReference type="NCBI Taxonomy" id="1447883"/>
    <lineage>
        <taxon>Eukaryota</taxon>
        <taxon>Fungi</taxon>
        <taxon>Dikarya</taxon>
        <taxon>Ascomycota</taxon>
        <taxon>Pezizomycotina</taxon>
        <taxon>Eurotiomycetes</taxon>
        <taxon>Eurotiomycetidae</taxon>
        <taxon>Onygenales</taxon>
        <taxon>Onygenales incertae sedis</taxon>
        <taxon>Polytolypa</taxon>
    </lineage>
</organism>
<dbReference type="EMBL" id="PDNA01000008">
    <property type="protein sequence ID" value="PGH27346.1"/>
    <property type="molecule type" value="Genomic_DNA"/>
</dbReference>
<sequence>MWPSSSYPFCAFSQNITKYERASRVKALYILNIAYFPKSRKNETGFIEYVCNRFGKAETPILFSPPSLSYYRAIWELASGLTPSETEERDYELSYEELSDGELDELQREAREVMGEEMNASNIELEKEKQKRVDDDNENDDDDDDEDDPPYTFLDKRHCYDWTRSFSASSKTPFQSS</sequence>
<evidence type="ECO:0000313" key="2">
    <source>
        <dbReference type="EMBL" id="PGH27346.1"/>
    </source>
</evidence>
<comment type="caution">
    <text evidence="2">The sequence shown here is derived from an EMBL/GenBank/DDBJ whole genome shotgun (WGS) entry which is preliminary data.</text>
</comment>
<reference evidence="2 3" key="1">
    <citation type="submission" date="2017-10" db="EMBL/GenBank/DDBJ databases">
        <title>Comparative genomics in systemic dimorphic fungi from Ajellomycetaceae.</title>
        <authorList>
            <person name="Munoz J.F."/>
            <person name="Mcewen J.G."/>
            <person name="Clay O.K."/>
            <person name="Cuomo C.A."/>
        </authorList>
    </citation>
    <scope>NUCLEOTIDE SEQUENCE [LARGE SCALE GENOMIC DNA]</scope>
    <source>
        <strain evidence="2 3">UAMH7299</strain>
    </source>
</reference>
<gene>
    <name evidence="2" type="ORF">AJ80_01058</name>
</gene>
<feature type="compositionally biased region" description="Acidic residues" evidence="1">
    <location>
        <begin position="85"/>
        <end position="104"/>
    </location>
</feature>
<feature type="compositionally biased region" description="Basic and acidic residues" evidence="1">
    <location>
        <begin position="124"/>
        <end position="134"/>
    </location>
</feature>
<feature type="compositionally biased region" description="Acidic residues" evidence="1">
    <location>
        <begin position="135"/>
        <end position="149"/>
    </location>
</feature>
<dbReference type="Proteomes" id="UP000224634">
    <property type="component" value="Unassembled WGS sequence"/>
</dbReference>
<evidence type="ECO:0000256" key="1">
    <source>
        <dbReference type="SAM" id="MobiDB-lite"/>
    </source>
</evidence>
<feature type="region of interest" description="Disordered" evidence="1">
    <location>
        <begin position="82"/>
        <end position="154"/>
    </location>
</feature>
<feature type="compositionally biased region" description="Basic and acidic residues" evidence="1">
    <location>
        <begin position="105"/>
        <end position="114"/>
    </location>
</feature>
<proteinExistence type="predicted"/>